<dbReference type="RefSeq" id="WP_188387830.1">
    <property type="nucleotide sequence ID" value="NZ_BMFK01000001.1"/>
</dbReference>
<reference evidence="4" key="1">
    <citation type="journal article" date="2014" name="Int. J. Syst. Evol. Microbiol.">
        <title>Complete genome sequence of Corynebacterium casei LMG S-19264T (=DSM 44701T), isolated from a smear-ripened cheese.</title>
        <authorList>
            <consortium name="US DOE Joint Genome Institute (JGI-PGF)"/>
            <person name="Walter F."/>
            <person name="Albersmeier A."/>
            <person name="Kalinowski J."/>
            <person name="Ruckert C."/>
        </authorList>
    </citation>
    <scope>NUCLEOTIDE SEQUENCE</scope>
    <source>
        <strain evidence="4">CGMCC 1.12698</strain>
    </source>
</reference>
<dbReference type="AlphaFoldDB" id="A0A917APV1"/>
<dbReference type="InterPro" id="IPR029410">
    <property type="entry name" value="CAP_assoc"/>
</dbReference>
<accession>A0A917APV1</accession>
<proteinExistence type="predicted"/>
<dbReference type="Pfam" id="PF00188">
    <property type="entry name" value="CAP"/>
    <property type="match status" value="1"/>
</dbReference>
<gene>
    <name evidence="4" type="primary">ylbC</name>
    <name evidence="4" type="ORF">GCM10007140_15870</name>
</gene>
<dbReference type="Proteomes" id="UP000605259">
    <property type="component" value="Unassembled WGS sequence"/>
</dbReference>
<dbReference type="InterPro" id="IPR014044">
    <property type="entry name" value="CAP_dom"/>
</dbReference>
<keyword evidence="5" id="KW-1185">Reference proteome</keyword>
<feature type="domain" description="CAP-associated" evidence="3">
    <location>
        <begin position="64"/>
        <end position="202"/>
    </location>
</feature>
<feature type="transmembrane region" description="Helical" evidence="1">
    <location>
        <begin position="7"/>
        <end position="25"/>
    </location>
</feature>
<evidence type="ECO:0000313" key="5">
    <source>
        <dbReference type="Proteomes" id="UP000605259"/>
    </source>
</evidence>
<evidence type="ECO:0000259" key="3">
    <source>
        <dbReference type="Pfam" id="PF14504"/>
    </source>
</evidence>
<dbReference type="EMBL" id="BMFK01000001">
    <property type="protein sequence ID" value="GGE66505.1"/>
    <property type="molecule type" value="Genomic_DNA"/>
</dbReference>
<dbReference type="PANTHER" id="PTHR31157:SF26">
    <property type="entry name" value="SCP-LIKE EXTRACELLULAR PROTEIN"/>
    <property type="match status" value="1"/>
</dbReference>
<dbReference type="CDD" id="cd05379">
    <property type="entry name" value="CAP_bacterial"/>
    <property type="match status" value="1"/>
</dbReference>
<keyword evidence="1" id="KW-0812">Transmembrane</keyword>
<comment type="caution">
    <text evidence="4">The sequence shown here is derived from an EMBL/GenBank/DDBJ whole genome shotgun (WGS) entry which is preliminary data.</text>
</comment>
<dbReference type="InterPro" id="IPR035940">
    <property type="entry name" value="CAP_sf"/>
</dbReference>
<protein>
    <submittedName>
        <fullName evidence="4">Membrane protein YlbC</fullName>
    </submittedName>
</protein>
<dbReference type="Gene3D" id="3.40.33.10">
    <property type="entry name" value="CAP"/>
    <property type="match status" value="1"/>
</dbReference>
<evidence type="ECO:0000256" key="1">
    <source>
        <dbReference type="SAM" id="Phobius"/>
    </source>
</evidence>
<dbReference type="Pfam" id="PF14504">
    <property type="entry name" value="CAP_assoc_N"/>
    <property type="match status" value="1"/>
</dbReference>
<reference evidence="4" key="2">
    <citation type="submission" date="2020-09" db="EMBL/GenBank/DDBJ databases">
        <authorList>
            <person name="Sun Q."/>
            <person name="Zhou Y."/>
        </authorList>
    </citation>
    <scope>NUCLEOTIDE SEQUENCE</scope>
    <source>
        <strain evidence="4">CGMCC 1.12698</strain>
    </source>
</reference>
<sequence>MRALLKLCIVIGVIFVGYYYGPSIMSRLSEEIDKAEQKQVQPEKPVVENEEMKRADASTLHTAIGLTKEEVIQQFGQPSATYPSAYEYEWWTYQGNEYYIQLGLLGNKVVTGYALGNHARMAPFASGKTYEELNAMYSFQKKVQFSHRGNKYGVELTDADVIERPIIEKDGVWIQLYIDRPTGKLSSVRYMDAETFIKMRSYAFTYTGKLPTPKTLSAEEQKRVDDGDAKQILDVTNMIRKRHQLSVLKWNDKASHVAYLHSKDMKDNTFFAHESPTTGELKDRLQRGNVSYRSAGENIAYNYTDGIAAVEAWMNSEGHRKNMVQPAFKSLGVGVDQKYYTQNFIQ</sequence>
<dbReference type="SUPFAM" id="SSF55797">
    <property type="entry name" value="PR-1-like"/>
    <property type="match status" value="1"/>
</dbReference>
<evidence type="ECO:0000259" key="2">
    <source>
        <dbReference type="Pfam" id="PF00188"/>
    </source>
</evidence>
<feature type="domain" description="SCP" evidence="2">
    <location>
        <begin position="233"/>
        <end position="343"/>
    </location>
</feature>
<evidence type="ECO:0000313" key="4">
    <source>
        <dbReference type="EMBL" id="GGE66505.1"/>
    </source>
</evidence>
<name>A0A917APV1_9BACI</name>
<keyword evidence="1" id="KW-1133">Transmembrane helix</keyword>
<organism evidence="4 5">
    <name type="scientific">Priestia taiwanensis</name>
    <dbReference type="NCBI Taxonomy" id="1347902"/>
    <lineage>
        <taxon>Bacteria</taxon>
        <taxon>Bacillati</taxon>
        <taxon>Bacillota</taxon>
        <taxon>Bacilli</taxon>
        <taxon>Bacillales</taxon>
        <taxon>Bacillaceae</taxon>
        <taxon>Priestia</taxon>
    </lineage>
</organism>
<dbReference type="PANTHER" id="PTHR31157">
    <property type="entry name" value="SCP DOMAIN-CONTAINING PROTEIN"/>
    <property type="match status" value="1"/>
</dbReference>
<keyword evidence="1" id="KW-0472">Membrane</keyword>